<feature type="non-terminal residue" evidence="2">
    <location>
        <position position="1"/>
    </location>
</feature>
<protein>
    <submittedName>
        <fullName evidence="2">Uncharacterized protein</fullName>
    </submittedName>
</protein>
<evidence type="ECO:0000313" key="2">
    <source>
        <dbReference type="EMBL" id="GFS28282.1"/>
    </source>
</evidence>
<proteinExistence type="predicted"/>
<name>A0A8X6JPY1_NEPPI</name>
<accession>A0A8X6JPY1</accession>
<comment type="caution">
    <text evidence="2">The sequence shown here is derived from an EMBL/GenBank/DDBJ whole genome shotgun (WGS) entry which is preliminary data.</text>
</comment>
<keyword evidence="3" id="KW-1185">Reference proteome</keyword>
<evidence type="ECO:0000313" key="3">
    <source>
        <dbReference type="Proteomes" id="UP000887013"/>
    </source>
</evidence>
<dbReference type="Proteomes" id="UP000887013">
    <property type="component" value="Unassembled WGS sequence"/>
</dbReference>
<dbReference type="EMBL" id="BMAW01087171">
    <property type="protein sequence ID" value="GFS28282.1"/>
    <property type="molecule type" value="Genomic_DNA"/>
</dbReference>
<organism evidence="2 3">
    <name type="scientific">Nephila pilipes</name>
    <name type="common">Giant wood spider</name>
    <name type="synonym">Nephila maculata</name>
    <dbReference type="NCBI Taxonomy" id="299642"/>
    <lineage>
        <taxon>Eukaryota</taxon>
        <taxon>Metazoa</taxon>
        <taxon>Ecdysozoa</taxon>
        <taxon>Arthropoda</taxon>
        <taxon>Chelicerata</taxon>
        <taxon>Arachnida</taxon>
        <taxon>Araneae</taxon>
        <taxon>Araneomorphae</taxon>
        <taxon>Entelegynae</taxon>
        <taxon>Araneoidea</taxon>
        <taxon>Nephilidae</taxon>
        <taxon>Nephila</taxon>
    </lineage>
</organism>
<dbReference type="AlphaFoldDB" id="A0A8X6JPY1"/>
<gene>
    <name evidence="2" type="ORF">NPIL_232141</name>
</gene>
<evidence type="ECO:0000256" key="1">
    <source>
        <dbReference type="SAM" id="MobiDB-lite"/>
    </source>
</evidence>
<feature type="region of interest" description="Disordered" evidence="1">
    <location>
        <begin position="1"/>
        <end position="28"/>
    </location>
</feature>
<sequence length="73" mass="8136">LQGGTERKSPAVSAPTKPKRNRGRKTESLLPLNKLISSGTQRNIRSLSLTCRRFRIGLIAGYLYISSIYNEVC</sequence>
<reference evidence="2" key="1">
    <citation type="submission" date="2020-08" db="EMBL/GenBank/DDBJ databases">
        <title>Multicomponent nature underlies the extraordinary mechanical properties of spider dragline silk.</title>
        <authorList>
            <person name="Kono N."/>
            <person name="Nakamura H."/>
            <person name="Mori M."/>
            <person name="Yoshida Y."/>
            <person name="Ohtoshi R."/>
            <person name="Malay A.D."/>
            <person name="Moran D.A.P."/>
            <person name="Tomita M."/>
            <person name="Numata K."/>
            <person name="Arakawa K."/>
        </authorList>
    </citation>
    <scope>NUCLEOTIDE SEQUENCE</scope>
</reference>